<accession>E9I7N2</accession>
<feature type="region of interest" description="Disordered" evidence="1">
    <location>
        <begin position="94"/>
        <end position="113"/>
    </location>
</feature>
<dbReference type="Proteomes" id="UP000000305">
    <property type="component" value="Unassembled WGS sequence"/>
</dbReference>
<gene>
    <name evidence="2" type="ORF">DAPPUDRAFT_345973</name>
</gene>
<feature type="region of interest" description="Disordered" evidence="1">
    <location>
        <begin position="17"/>
        <end position="36"/>
    </location>
</feature>
<dbReference type="InParanoid" id="E9I7N2"/>
<evidence type="ECO:0000313" key="2">
    <source>
        <dbReference type="EMBL" id="EFX59998.1"/>
    </source>
</evidence>
<proteinExistence type="predicted"/>
<evidence type="ECO:0000313" key="3">
    <source>
        <dbReference type="Proteomes" id="UP000000305"/>
    </source>
</evidence>
<reference evidence="2 3" key="1">
    <citation type="journal article" date="2011" name="Science">
        <title>The ecoresponsive genome of Daphnia pulex.</title>
        <authorList>
            <person name="Colbourne J.K."/>
            <person name="Pfrender M.E."/>
            <person name="Gilbert D."/>
            <person name="Thomas W.K."/>
            <person name="Tucker A."/>
            <person name="Oakley T.H."/>
            <person name="Tokishita S."/>
            <person name="Aerts A."/>
            <person name="Arnold G.J."/>
            <person name="Basu M.K."/>
            <person name="Bauer D.J."/>
            <person name="Caceres C.E."/>
            <person name="Carmel L."/>
            <person name="Casola C."/>
            <person name="Choi J.H."/>
            <person name="Detter J.C."/>
            <person name="Dong Q."/>
            <person name="Dusheyko S."/>
            <person name="Eads B.D."/>
            <person name="Frohlich T."/>
            <person name="Geiler-Samerotte K.A."/>
            <person name="Gerlach D."/>
            <person name="Hatcher P."/>
            <person name="Jogdeo S."/>
            <person name="Krijgsveld J."/>
            <person name="Kriventseva E.V."/>
            <person name="Kultz D."/>
            <person name="Laforsch C."/>
            <person name="Lindquist E."/>
            <person name="Lopez J."/>
            <person name="Manak J.R."/>
            <person name="Muller J."/>
            <person name="Pangilinan J."/>
            <person name="Patwardhan R.P."/>
            <person name="Pitluck S."/>
            <person name="Pritham E.J."/>
            <person name="Rechtsteiner A."/>
            <person name="Rho M."/>
            <person name="Rogozin I.B."/>
            <person name="Sakarya O."/>
            <person name="Salamov A."/>
            <person name="Schaack S."/>
            <person name="Shapiro H."/>
            <person name="Shiga Y."/>
            <person name="Skalitzky C."/>
            <person name="Smith Z."/>
            <person name="Souvorov A."/>
            <person name="Sung W."/>
            <person name="Tang Z."/>
            <person name="Tsuchiya D."/>
            <person name="Tu H."/>
            <person name="Vos H."/>
            <person name="Wang M."/>
            <person name="Wolf Y.I."/>
            <person name="Yamagata H."/>
            <person name="Yamada T."/>
            <person name="Ye Y."/>
            <person name="Shaw J.R."/>
            <person name="Andrews J."/>
            <person name="Crease T.J."/>
            <person name="Tang H."/>
            <person name="Lucas S.M."/>
            <person name="Robertson H.M."/>
            <person name="Bork P."/>
            <person name="Koonin E.V."/>
            <person name="Zdobnov E.M."/>
            <person name="Grigoriev I.V."/>
            <person name="Lynch M."/>
            <person name="Boore J.L."/>
        </authorList>
    </citation>
    <scope>NUCLEOTIDE SEQUENCE [LARGE SCALE GENOMIC DNA]</scope>
</reference>
<keyword evidence="3" id="KW-1185">Reference proteome</keyword>
<dbReference type="HOGENOM" id="CLU_1706021_0_0_1"/>
<dbReference type="KEGG" id="dpx:DAPPUDRAFT_345973"/>
<feature type="region of interest" description="Disordered" evidence="1">
    <location>
        <begin position="130"/>
        <end position="154"/>
    </location>
</feature>
<dbReference type="AlphaFoldDB" id="E9I7N2"/>
<feature type="compositionally biased region" description="Polar residues" evidence="1">
    <location>
        <begin position="100"/>
        <end position="113"/>
    </location>
</feature>
<name>E9I7N2_DAPPU</name>
<feature type="compositionally biased region" description="Basic and acidic residues" evidence="1">
    <location>
        <begin position="18"/>
        <end position="36"/>
    </location>
</feature>
<evidence type="ECO:0000256" key="1">
    <source>
        <dbReference type="SAM" id="MobiDB-lite"/>
    </source>
</evidence>
<organism evidence="2 3">
    <name type="scientific">Daphnia pulex</name>
    <name type="common">Water flea</name>
    <dbReference type="NCBI Taxonomy" id="6669"/>
    <lineage>
        <taxon>Eukaryota</taxon>
        <taxon>Metazoa</taxon>
        <taxon>Ecdysozoa</taxon>
        <taxon>Arthropoda</taxon>
        <taxon>Crustacea</taxon>
        <taxon>Branchiopoda</taxon>
        <taxon>Diplostraca</taxon>
        <taxon>Cladocera</taxon>
        <taxon>Anomopoda</taxon>
        <taxon>Daphniidae</taxon>
        <taxon>Daphnia</taxon>
    </lineage>
</organism>
<sequence>MNRDLALKNRGIAQRFKTKLEKSRESKSDTPIEKKEAETVTNDLGEKAFLAVNGIKGADEVEFFKKIQKETGKTADVLLESTYFQTEFRDFKEKKATREATPNGSKRSTPLSSDSVDYWLAKDELPPSSQVELRRQVVNAKSKKDSSGGVFYNS</sequence>
<dbReference type="EMBL" id="GL737372">
    <property type="protein sequence ID" value="EFX59998.1"/>
    <property type="molecule type" value="Genomic_DNA"/>
</dbReference>
<protein>
    <submittedName>
        <fullName evidence="2">Uncharacterized protein</fullName>
    </submittedName>
</protein>